<dbReference type="AlphaFoldDB" id="A0A7S8C7T2"/>
<organism evidence="1 2">
    <name type="scientific">Kaustia mangrovi</name>
    <dbReference type="NCBI Taxonomy" id="2593653"/>
    <lineage>
        <taxon>Bacteria</taxon>
        <taxon>Pseudomonadati</taxon>
        <taxon>Pseudomonadota</taxon>
        <taxon>Alphaproteobacteria</taxon>
        <taxon>Hyphomicrobiales</taxon>
        <taxon>Parvibaculaceae</taxon>
        <taxon>Kaustia</taxon>
    </lineage>
</organism>
<keyword evidence="2" id="KW-1185">Reference proteome</keyword>
<dbReference type="KEGG" id="kmn:HW532_20865"/>
<dbReference type="RefSeq" id="WP_213162305.1">
    <property type="nucleotide sequence ID" value="NZ_CP058214.1"/>
</dbReference>
<protein>
    <submittedName>
        <fullName evidence="1">Uncharacterized protein</fullName>
    </submittedName>
</protein>
<dbReference type="InterPro" id="IPR038996">
    <property type="entry name" value="Gp14"/>
</dbReference>
<sequence>MAFEQGLNLFKHGASFIAGQQEAEAKRAWQKYNNAMVRLADAQNQNAITTNRNLAIERSTEQGFQIERSEYVTKAAAEVAAAAIQTEGRSVNQTLFQIESNAAHAQARRKADLEAQFAAFDHQRMTSAFQAAQQIDYSIIPEPSPVSSLLGFGAEAFDIYSNYTT</sequence>
<dbReference type="EMBL" id="CP058214">
    <property type="protein sequence ID" value="QPC44932.1"/>
    <property type="molecule type" value="Genomic_DNA"/>
</dbReference>
<dbReference type="Proteomes" id="UP000593594">
    <property type="component" value="Chromosome"/>
</dbReference>
<evidence type="ECO:0000313" key="1">
    <source>
        <dbReference type="EMBL" id="QPC44932.1"/>
    </source>
</evidence>
<dbReference type="Pfam" id="PF24072">
    <property type="entry name" value="T7_gp14"/>
    <property type="match status" value="1"/>
</dbReference>
<evidence type="ECO:0000313" key="2">
    <source>
        <dbReference type="Proteomes" id="UP000593594"/>
    </source>
</evidence>
<name>A0A7S8C7T2_9HYPH</name>
<accession>A0A7S8C7T2</accession>
<proteinExistence type="predicted"/>
<gene>
    <name evidence="1" type="ORF">HW532_20865</name>
</gene>
<reference evidence="1 2" key="1">
    <citation type="submission" date="2020-06" db="EMBL/GenBank/DDBJ databases">
        <title>Genome sequence of 2 isolates from Red Sea Mangroves.</title>
        <authorList>
            <person name="Sefrji F."/>
            <person name="Michoud G."/>
            <person name="Merlino G."/>
            <person name="Daffonchio D."/>
        </authorList>
    </citation>
    <scope>NUCLEOTIDE SEQUENCE [LARGE SCALE GENOMIC DNA]</scope>
    <source>
        <strain evidence="1 2">R1DC25</strain>
    </source>
</reference>